<dbReference type="PANTHER" id="PTHR12049:SF7">
    <property type="entry name" value="PROTEIN ARGININE METHYLTRANSFERASE NDUFAF7, MITOCHONDRIAL"/>
    <property type="match status" value="1"/>
</dbReference>
<organism evidence="3 4">
    <name type="scientific">Geotalea uraniireducens</name>
    <dbReference type="NCBI Taxonomy" id="351604"/>
    <lineage>
        <taxon>Bacteria</taxon>
        <taxon>Pseudomonadati</taxon>
        <taxon>Thermodesulfobacteriota</taxon>
        <taxon>Desulfuromonadia</taxon>
        <taxon>Geobacterales</taxon>
        <taxon>Geobacteraceae</taxon>
        <taxon>Geotalea</taxon>
    </lineage>
</organism>
<dbReference type="Pfam" id="PF02636">
    <property type="entry name" value="Methyltransf_28"/>
    <property type="match status" value="1"/>
</dbReference>
<name>A0ABN6VMS1_9BACT</name>
<dbReference type="RefSeq" id="WP_282001473.1">
    <property type="nucleotide sequence ID" value="NZ_AP027151.1"/>
</dbReference>
<dbReference type="InterPro" id="IPR003788">
    <property type="entry name" value="NDUFAF7"/>
</dbReference>
<dbReference type="InterPro" id="IPR029063">
    <property type="entry name" value="SAM-dependent_MTases_sf"/>
</dbReference>
<keyword evidence="4" id="KW-1185">Reference proteome</keyword>
<sequence>MEHLDDTPLRKLIRERIAARGKIPFAEFMVACLYEPGLGYYTSPGRKVGAEGDFYTSINVHQAFGRVIAREICQMWETLGCPGSFEIVEAGAGHGQLAKDILDTIRAVNGELYAVLTCRLIETEPSLREVQRQLLAEHAGKLAWSSPDELAAGTLRFTGCLYSNELLDSFPTHLVEMTGAGLREVYVTVAGDDFAEELDHPSTPELAEYLARLGITLNEGQRAEINLNAVRWLAAVAGSLERGFVLTIDYGYLAPELYGPMRQNGTLLCYYRHTIEENPYLRVGQQDMTTHVDFSTLIEQGEAAGLKKIWYGEQYRFLVAAGIMEELMALEAVATREEERLKLRLTIKKLLLPEGGMGDTFKVLVQGKGVENPHLLCMRDWSRLF</sequence>
<evidence type="ECO:0000256" key="1">
    <source>
        <dbReference type="ARBA" id="ARBA00022603"/>
    </source>
</evidence>
<gene>
    <name evidence="3" type="ORF">GURASL_04070</name>
</gene>
<evidence type="ECO:0000313" key="4">
    <source>
        <dbReference type="Proteomes" id="UP001317705"/>
    </source>
</evidence>
<evidence type="ECO:0000313" key="3">
    <source>
        <dbReference type="EMBL" id="BDV41484.1"/>
    </source>
</evidence>
<dbReference type="Proteomes" id="UP001317705">
    <property type="component" value="Chromosome"/>
</dbReference>
<dbReference type="EMBL" id="AP027151">
    <property type="protein sequence ID" value="BDV41484.1"/>
    <property type="molecule type" value="Genomic_DNA"/>
</dbReference>
<accession>A0ABN6VMS1</accession>
<dbReference type="Gene3D" id="3.40.50.12710">
    <property type="match status" value="1"/>
</dbReference>
<reference evidence="3 4" key="1">
    <citation type="submission" date="2022-12" db="EMBL/GenBank/DDBJ databases">
        <title>Polyphasic characterization of Geotalea uranireducens NIT-SL11 newly isolated from a complex of sewage sludge and microbially reduced graphene oxide.</title>
        <authorList>
            <person name="Xie L."/>
            <person name="Yoshida N."/>
            <person name="Meng L."/>
        </authorList>
    </citation>
    <scope>NUCLEOTIDE SEQUENCE [LARGE SCALE GENOMIC DNA]</scope>
    <source>
        <strain evidence="3 4">NIT-SL11</strain>
    </source>
</reference>
<dbReference type="GO" id="GO:0032259">
    <property type="term" value="P:methylation"/>
    <property type="evidence" value="ECO:0007669"/>
    <property type="project" value="UniProtKB-KW"/>
</dbReference>
<protein>
    <submittedName>
        <fullName evidence="3">SAM-dependent methyltransferase</fullName>
    </submittedName>
</protein>
<keyword evidence="1 3" id="KW-0489">Methyltransferase</keyword>
<dbReference type="GO" id="GO:0008168">
    <property type="term" value="F:methyltransferase activity"/>
    <property type="evidence" value="ECO:0007669"/>
    <property type="project" value="UniProtKB-KW"/>
</dbReference>
<dbReference type="InterPro" id="IPR038375">
    <property type="entry name" value="NDUFAF7_sf"/>
</dbReference>
<evidence type="ECO:0000256" key="2">
    <source>
        <dbReference type="ARBA" id="ARBA00022679"/>
    </source>
</evidence>
<proteinExistence type="predicted"/>
<keyword evidence="2" id="KW-0808">Transferase</keyword>
<dbReference type="PANTHER" id="PTHR12049">
    <property type="entry name" value="PROTEIN ARGININE METHYLTRANSFERASE NDUFAF7, MITOCHONDRIAL"/>
    <property type="match status" value="1"/>
</dbReference>
<dbReference type="SUPFAM" id="SSF53335">
    <property type="entry name" value="S-adenosyl-L-methionine-dependent methyltransferases"/>
    <property type="match status" value="1"/>
</dbReference>